<dbReference type="PANTHER" id="PTHR46344:SF27">
    <property type="entry name" value="KELCH REPEAT SUPERFAMILY PROTEIN"/>
    <property type="match status" value="1"/>
</dbReference>
<dbReference type="AlphaFoldDB" id="A0AAV4JV45"/>
<dbReference type="EMBL" id="BMAT01010384">
    <property type="protein sequence ID" value="GFS25858.1"/>
    <property type="molecule type" value="Genomic_DNA"/>
</dbReference>
<keyword evidence="3" id="KW-0812">Transmembrane</keyword>
<accession>A0AAV4JV45</accession>
<dbReference type="SMART" id="SM00612">
    <property type="entry name" value="Kelch"/>
    <property type="match status" value="2"/>
</dbReference>
<proteinExistence type="predicted"/>
<evidence type="ECO:0000313" key="4">
    <source>
        <dbReference type="EMBL" id="GFS25858.1"/>
    </source>
</evidence>
<comment type="caution">
    <text evidence="4">The sequence shown here is derived from an EMBL/GenBank/DDBJ whole genome shotgun (WGS) entry which is preliminary data.</text>
</comment>
<dbReference type="InterPro" id="IPR015915">
    <property type="entry name" value="Kelch-typ_b-propeller"/>
</dbReference>
<keyword evidence="5" id="KW-1185">Reference proteome</keyword>
<dbReference type="SUPFAM" id="SSF117281">
    <property type="entry name" value="Kelch motif"/>
    <property type="match status" value="1"/>
</dbReference>
<dbReference type="Pfam" id="PF01344">
    <property type="entry name" value="Kelch_1"/>
    <property type="match status" value="2"/>
</dbReference>
<evidence type="ECO:0000256" key="1">
    <source>
        <dbReference type="ARBA" id="ARBA00022441"/>
    </source>
</evidence>
<keyword evidence="3" id="KW-0472">Membrane</keyword>
<gene>
    <name evidence="4" type="ORF">ElyMa_005194300</name>
</gene>
<name>A0AAV4JV45_9GAST</name>
<keyword evidence="2" id="KW-0677">Repeat</keyword>
<dbReference type="PRINTS" id="PR00501">
    <property type="entry name" value="KELCHREPEAT"/>
</dbReference>
<dbReference type="Gene3D" id="2.120.10.80">
    <property type="entry name" value="Kelch-type beta propeller"/>
    <property type="match status" value="1"/>
</dbReference>
<keyword evidence="3" id="KW-1133">Transmembrane helix</keyword>
<sequence length="199" mass="21523">MTSRRSGVGVIAYNGAIYAVGGFDGVSRTSTAERYSPTDRTWSNLPDMYNARSNFGIEVIDDMLFVIGGFNGETTIYNVECYDTQAGEWYNATDMNLYKSALSACVVRDLPDVRDYVYKKGENCAQQQHMAVQTAVTTSSARTATTNTSPVNTSPAGVVAGYVINRFGARVSFFLGSFLATLGMFLGNVRSASLVNSLS</sequence>
<dbReference type="InterPro" id="IPR006652">
    <property type="entry name" value="Kelch_1"/>
</dbReference>
<evidence type="ECO:0000256" key="2">
    <source>
        <dbReference type="ARBA" id="ARBA00022737"/>
    </source>
</evidence>
<reference evidence="4 5" key="1">
    <citation type="journal article" date="2021" name="Elife">
        <title>Chloroplast acquisition without the gene transfer in kleptoplastic sea slugs, Plakobranchus ocellatus.</title>
        <authorList>
            <person name="Maeda T."/>
            <person name="Takahashi S."/>
            <person name="Yoshida T."/>
            <person name="Shimamura S."/>
            <person name="Takaki Y."/>
            <person name="Nagai Y."/>
            <person name="Toyoda A."/>
            <person name="Suzuki Y."/>
            <person name="Arimoto A."/>
            <person name="Ishii H."/>
            <person name="Satoh N."/>
            <person name="Nishiyama T."/>
            <person name="Hasebe M."/>
            <person name="Maruyama T."/>
            <person name="Minagawa J."/>
            <person name="Obokata J."/>
            <person name="Shigenobu S."/>
        </authorList>
    </citation>
    <scope>NUCLEOTIDE SEQUENCE [LARGE SCALE GENOMIC DNA]</scope>
</reference>
<feature type="transmembrane region" description="Helical" evidence="3">
    <location>
        <begin position="171"/>
        <end position="189"/>
    </location>
</feature>
<protein>
    <submittedName>
        <fullName evidence="4">Kelch-like protein 10</fullName>
    </submittedName>
</protein>
<keyword evidence="1" id="KW-0880">Kelch repeat</keyword>
<dbReference type="PANTHER" id="PTHR46344">
    <property type="entry name" value="OS02G0202900 PROTEIN"/>
    <property type="match status" value="1"/>
</dbReference>
<evidence type="ECO:0000313" key="5">
    <source>
        <dbReference type="Proteomes" id="UP000762676"/>
    </source>
</evidence>
<dbReference type="Proteomes" id="UP000762676">
    <property type="component" value="Unassembled WGS sequence"/>
</dbReference>
<organism evidence="4 5">
    <name type="scientific">Elysia marginata</name>
    <dbReference type="NCBI Taxonomy" id="1093978"/>
    <lineage>
        <taxon>Eukaryota</taxon>
        <taxon>Metazoa</taxon>
        <taxon>Spiralia</taxon>
        <taxon>Lophotrochozoa</taxon>
        <taxon>Mollusca</taxon>
        <taxon>Gastropoda</taxon>
        <taxon>Heterobranchia</taxon>
        <taxon>Euthyneura</taxon>
        <taxon>Panpulmonata</taxon>
        <taxon>Sacoglossa</taxon>
        <taxon>Placobranchoidea</taxon>
        <taxon>Plakobranchidae</taxon>
        <taxon>Elysia</taxon>
    </lineage>
</organism>
<evidence type="ECO:0000256" key="3">
    <source>
        <dbReference type="SAM" id="Phobius"/>
    </source>
</evidence>